<dbReference type="PANTHER" id="PTHR33221">
    <property type="entry name" value="WINGED HELIX-TURN-HELIX TRANSCRIPTIONAL REGULATOR, RRF2 FAMILY"/>
    <property type="match status" value="1"/>
</dbReference>
<protein>
    <submittedName>
        <fullName evidence="1">BadM/Rrf2 family transcriptional regulator</fullName>
    </submittedName>
</protein>
<evidence type="ECO:0000313" key="1">
    <source>
        <dbReference type="EMBL" id="TCV93200.1"/>
    </source>
</evidence>
<accession>A0A4R3YLQ7</accession>
<dbReference type="EMBL" id="SMCS01000005">
    <property type="protein sequence ID" value="TCV93200.1"/>
    <property type="molecule type" value="Genomic_DNA"/>
</dbReference>
<dbReference type="AlphaFoldDB" id="A0A4R3YLQ7"/>
<organism evidence="1 2">
    <name type="scientific">Luteibacter rhizovicinus</name>
    <dbReference type="NCBI Taxonomy" id="242606"/>
    <lineage>
        <taxon>Bacteria</taxon>
        <taxon>Pseudomonadati</taxon>
        <taxon>Pseudomonadota</taxon>
        <taxon>Gammaproteobacteria</taxon>
        <taxon>Lysobacterales</taxon>
        <taxon>Rhodanobacteraceae</taxon>
        <taxon>Luteibacter</taxon>
    </lineage>
</organism>
<gene>
    <name evidence="1" type="ORF">EC912_10560</name>
</gene>
<reference evidence="1 2" key="1">
    <citation type="submission" date="2019-03" db="EMBL/GenBank/DDBJ databases">
        <title>Above-ground endophytic microbial communities from plants in different locations in the United States.</title>
        <authorList>
            <person name="Frank C."/>
        </authorList>
    </citation>
    <scope>NUCLEOTIDE SEQUENCE [LARGE SCALE GENOMIC DNA]</scope>
    <source>
        <strain evidence="1 2">LP_13_YM</strain>
    </source>
</reference>
<dbReference type="GO" id="GO:0005829">
    <property type="term" value="C:cytosol"/>
    <property type="evidence" value="ECO:0007669"/>
    <property type="project" value="TreeGrafter"/>
</dbReference>
<keyword evidence="2" id="KW-1185">Reference proteome</keyword>
<dbReference type="PROSITE" id="PS51197">
    <property type="entry name" value="HTH_RRF2_2"/>
    <property type="match status" value="1"/>
</dbReference>
<dbReference type="InterPro" id="IPR036390">
    <property type="entry name" value="WH_DNA-bd_sf"/>
</dbReference>
<dbReference type="GO" id="GO:0003700">
    <property type="term" value="F:DNA-binding transcription factor activity"/>
    <property type="evidence" value="ECO:0007669"/>
    <property type="project" value="TreeGrafter"/>
</dbReference>
<name>A0A4R3YLQ7_9GAMM</name>
<sequence length="170" mass="18653">MHCPLAVVLTHRTIRIIVSYMKKDTRLSDVLHVLLHMAEHDGPVTSDALAQSMRSNPAVVRRTMAGLRRQGLVHSSKGHGGGWTIARDLASVTLRDVYEALGSPPVFALGHRAENPHCLVEAAVNDAMKDTFDAARAILLGRLEEVTLAGLSATFHQRYAMCQKENRHAT</sequence>
<dbReference type="Pfam" id="PF02082">
    <property type="entry name" value="Rrf2"/>
    <property type="match status" value="1"/>
</dbReference>
<dbReference type="Gene3D" id="1.10.10.10">
    <property type="entry name" value="Winged helix-like DNA-binding domain superfamily/Winged helix DNA-binding domain"/>
    <property type="match status" value="1"/>
</dbReference>
<comment type="caution">
    <text evidence="1">The sequence shown here is derived from an EMBL/GenBank/DDBJ whole genome shotgun (WGS) entry which is preliminary data.</text>
</comment>
<evidence type="ECO:0000313" key="2">
    <source>
        <dbReference type="Proteomes" id="UP000295645"/>
    </source>
</evidence>
<dbReference type="InterPro" id="IPR000944">
    <property type="entry name" value="Tscrpt_reg_Rrf2"/>
</dbReference>
<dbReference type="Proteomes" id="UP000295645">
    <property type="component" value="Unassembled WGS sequence"/>
</dbReference>
<dbReference type="SUPFAM" id="SSF46785">
    <property type="entry name" value="Winged helix' DNA-binding domain"/>
    <property type="match status" value="1"/>
</dbReference>
<dbReference type="PANTHER" id="PTHR33221:SF15">
    <property type="entry name" value="HTH-TYPE TRANSCRIPTIONAL REGULATOR YWGB-RELATED"/>
    <property type="match status" value="1"/>
</dbReference>
<proteinExistence type="predicted"/>
<dbReference type="InterPro" id="IPR036388">
    <property type="entry name" value="WH-like_DNA-bd_sf"/>
</dbReference>